<feature type="transmembrane region" description="Helical" evidence="1">
    <location>
        <begin position="123"/>
        <end position="143"/>
    </location>
</feature>
<evidence type="ECO:0000256" key="1">
    <source>
        <dbReference type="SAM" id="Phobius"/>
    </source>
</evidence>
<protein>
    <submittedName>
        <fullName evidence="2">Uncharacterized protein</fullName>
    </submittedName>
</protein>
<feature type="transmembrane region" description="Helical" evidence="1">
    <location>
        <begin position="190"/>
        <end position="208"/>
    </location>
</feature>
<keyword evidence="1" id="KW-0812">Transmembrane</keyword>
<feature type="transmembrane region" description="Helical" evidence="1">
    <location>
        <begin position="164"/>
        <end position="184"/>
    </location>
</feature>
<dbReference type="RefSeq" id="WP_285631449.1">
    <property type="nucleotide sequence ID" value="NZ_BSTJ01000012.1"/>
</dbReference>
<sequence length="498" mass="52978">MTPSGNPPTGRPHARAVRLVLILLFANLALSIVFAGLTLLFRHGILDYQLARHPGPDPAKTRDKLALTLWTRPIPILLVAVVYLWVGRRLRQGVRAAYLRVRVVSLVGLVAVAYLILTGAYPPWLRVIQGAQLLLLVALVVAVNRRRMRTGFPRGPKRPRPRGARRAAFTLVLIAPVAAELTLGTVKVKMLWLVLLYLPIYGAGVLLIRELVRRTGGGRGSILLMGLVYGLIEEGLALQSLTSPHLYGAAGWAPRLLGVNTAYTELNLPYHVVFSVLIPIALVELVFPTLGSTPYLRRGGLVITGIVAVLGVALLRVSVPPSEDPGYVLPGAALIVIVVLVVVLSVVALRVLPRRAARVRAAVAVPRPAVAGVVSAVAALGFIGLLYPFAGARHPAFTHGAWVLVPMLAAAALAVGAGLALWRWTAAADWTSRHRLAAISGALIAHTVFGVVANTHTVPDTAGLTVIGVAMIVLLVLLGRRLDGVPPAEPVRARAARS</sequence>
<feature type="transmembrane region" description="Helical" evidence="1">
    <location>
        <begin position="299"/>
        <end position="319"/>
    </location>
</feature>
<comment type="caution">
    <text evidence="2">The sequence shown here is derived from an EMBL/GenBank/DDBJ whole genome shotgun (WGS) entry which is preliminary data.</text>
</comment>
<keyword evidence="1" id="KW-1133">Transmembrane helix</keyword>
<feature type="transmembrane region" description="Helical" evidence="1">
    <location>
        <begin position="220"/>
        <end position="238"/>
    </location>
</feature>
<evidence type="ECO:0000313" key="3">
    <source>
        <dbReference type="Proteomes" id="UP001165135"/>
    </source>
</evidence>
<feature type="transmembrane region" description="Helical" evidence="1">
    <location>
        <begin position="364"/>
        <end position="389"/>
    </location>
</feature>
<reference evidence="2" key="1">
    <citation type="submission" date="2023-03" db="EMBL/GenBank/DDBJ databases">
        <title>Actinoallomurus iriomotensis NBRC 103681.</title>
        <authorList>
            <person name="Ichikawa N."/>
            <person name="Sato H."/>
            <person name="Tonouchi N."/>
        </authorList>
    </citation>
    <scope>NUCLEOTIDE SEQUENCE</scope>
    <source>
        <strain evidence="2">NBRC 103681</strain>
    </source>
</reference>
<feature type="transmembrane region" description="Helical" evidence="1">
    <location>
        <begin position="268"/>
        <end position="287"/>
    </location>
</feature>
<name>A0A9W6RT51_9ACTN</name>
<feature type="transmembrane region" description="Helical" evidence="1">
    <location>
        <begin position="461"/>
        <end position="478"/>
    </location>
</feature>
<organism evidence="2 3">
    <name type="scientific">Actinoallomurus iriomotensis</name>
    <dbReference type="NCBI Taxonomy" id="478107"/>
    <lineage>
        <taxon>Bacteria</taxon>
        <taxon>Bacillati</taxon>
        <taxon>Actinomycetota</taxon>
        <taxon>Actinomycetes</taxon>
        <taxon>Streptosporangiales</taxon>
        <taxon>Thermomonosporaceae</taxon>
        <taxon>Actinoallomurus</taxon>
    </lineage>
</organism>
<feature type="transmembrane region" description="Helical" evidence="1">
    <location>
        <begin position="436"/>
        <end position="455"/>
    </location>
</feature>
<feature type="transmembrane region" description="Helical" evidence="1">
    <location>
        <begin position="98"/>
        <end position="117"/>
    </location>
</feature>
<feature type="transmembrane region" description="Helical" evidence="1">
    <location>
        <begin position="331"/>
        <end position="352"/>
    </location>
</feature>
<feature type="transmembrane region" description="Helical" evidence="1">
    <location>
        <begin position="20"/>
        <end position="45"/>
    </location>
</feature>
<dbReference type="AlphaFoldDB" id="A0A9W6RT51"/>
<feature type="transmembrane region" description="Helical" evidence="1">
    <location>
        <begin position="401"/>
        <end position="424"/>
    </location>
</feature>
<keyword evidence="1" id="KW-0472">Membrane</keyword>
<dbReference type="Proteomes" id="UP001165135">
    <property type="component" value="Unassembled WGS sequence"/>
</dbReference>
<evidence type="ECO:0000313" key="2">
    <source>
        <dbReference type="EMBL" id="GLY79652.1"/>
    </source>
</evidence>
<proteinExistence type="predicted"/>
<feature type="transmembrane region" description="Helical" evidence="1">
    <location>
        <begin position="65"/>
        <end position="86"/>
    </location>
</feature>
<dbReference type="EMBL" id="BSTJ01000012">
    <property type="protein sequence ID" value="GLY79652.1"/>
    <property type="molecule type" value="Genomic_DNA"/>
</dbReference>
<gene>
    <name evidence="2" type="ORF">Airi01_079190</name>
</gene>
<accession>A0A9W6RT51</accession>